<dbReference type="GO" id="GO:0046961">
    <property type="term" value="F:proton-transporting ATPase activity, rotational mechanism"/>
    <property type="evidence" value="ECO:0007669"/>
    <property type="project" value="InterPro"/>
</dbReference>
<feature type="transmembrane region" description="Helical" evidence="10">
    <location>
        <begin position="700"/>
        <end position="723"/>
    </location>
</feature>
<keyword evidence="5 10" id="KW-1133">Transmembrane helix</keyword>
<comment type="subcellular location">
    <subcellularLocation>
        <location evidence="1">Membrane</location>
        <topology evidence="1">Multi-pass membrane protein</topology>
    </subcellularLocation>
</comment>
<accession>A0A7L9FES2</accession>
<keyword evidence="12" id="KW-1185">Reference proteome</keyword>
<reference evidence="11 12" key="1">
    <citation type="submission" date="2020-10" db="EMBL/GenBank/DDBJ databases">
        <title>Thermofilum lucidum 3507LT sp. nov. a novel member of Thermofilaceae family isolated from Chile hot spring, and proposal of description order Thermofilales.</title>
        <authorList>
            <person name="Zayulina K.S."/>
            <person name="Elcheninov A.G."/>
            <person name="Toshchakov S.V."/>
            <person name="Kublanov I.V."/>
        </authorList>
    </citation>
    <scope>NUCLEOTIDE SEQUENCE [LARGE SCALE GENOMIC DNA]</scope>
    <source>
        <strain evidence="11 12">3507LT</strain>
    </source>
</reference>
<feature type="transmembrane region" description="Helical" evidence="10">
    <location>
        <begin position="657"/>
        <end position="680"/>
    </location>
</feature>
<proteinExistence type="inferred from homology"/>
<dbReference type="GO" id="GO:0033179">
    <property type="term" value="C:proton-transporting V-type ATPase, V0 domain"/>
    <property type="evidence" value="ECO:0007669"/>
    <property type="project" value="InterPro"/>
</dbReference>
<dbReference type="Proteomes" id="UP000594121">
    <property type="component" value="Chromosome"/>
</dbReference>
<feature type="transmembrane region" description="Helical" evidence="10">
    <location>
        <begin position="889"/>
        <end position="910"/>
    </location>
</feature>
<dbReference type="KEGG" id="thel:IG193_05910"/>
<sequence length="942" mass="105968">MITPEAIQRFRVAVPSEHEVSLLDALAVVGNVHLETPFEARSILPPLLVDVLEGKITPQVLNIDEALEVSRKVLRPDDILLRKVEEKVEEYKHLQKLKRLAERLYEVGVSPEDIGREKLGLRTDLLIVLDENLVDATTSLLSLGAIIRRARISGFEHALLTIYKRELEAKVNELKSVYAKKFELPPWFFDKPETVLKRIDEEELSVRKELHSLLIEVAGVLRDAVEFEKASRQEIIGNAYRAVRELRQKKELVREVLYTIASLKLAYKVCKENSFQLTRIGLSKEYCSFVQSIMKEDILPQRDLERILSSPPLKRNAQQLLEDILVFYKYLGVKELLNRASSRPLEASGKLLIAYGEEDLQSFCTEDTSKVYGAAIVTTGEVGWGFGCVLVAPEVIAESLANVMKSRYGALVFTSDGSAGELSDLAQDVDRRKRAIRNSIIAKVIVAGLMHYEVSLERVADQLGDRNIAELARLFREAFEVTPPRPLPQEERFTFLRNLISSVDGVVEDLKHLSEEVRNILELPSEEMMQKIDMQLVIIRDILRKIEEYVSYEQTLEAMYRAQPLLSEVRVFRSRRITIAEGYVPARYSEVLEQELLRRVPRILYFKLEKIPRKERAPTFIEAKGLRRYLYKLTLMRGTPAYWEVDPTLIFTALFTIMYGMMFGDIGQGLLLMLFGLWLLKTKYPLLGISREGASTLGALATLAGISSTFFGALYGFMFFLIQLSSPVISPIHDVYGIISVALWFGVAQLLLAMTLNVINLVRFGDIAGALFSGMGGMGILFYSSGVIIAYKLASSGFNFGALSSPDASLLLWLIVGSLIAVLGFGFYEARSTGHREKFMHAMSEVIEMIIAFPANSLSYIRLAAFAMAHEAFGILGENMAHFAGWAASYLVANLLVLAIEALAVGIQAMRLTYYEFSTKFFKGEGIEFKPVVQAVEVSGRR</sequence>
<evidence type="ECO:0000256" key="3">
    <source>
        <dbReference type="ARBA" id="ARBA00022448"/>
    </source>
</evidence>
<keyword evidence="3 10" id="KW-0813">Transport</keyword>
<gene>
    <name evidence="11" type="ORF">IG193_05910</name>
</gene>
<evidence type="ECO:0000256" key="9">
    <source>
        <dbReference type="ARBA" id="ARBA00068671"/>
    </source>
</evidence>
<dbReference type="Pfam" id="PF01496">
    <property type="entry name" value="V_ATPase_I"/>
    <property type="match status" value="1"/>
</dbReference>
<feature type="transmembrane region" description="Helical" evidence="10">
    <location>
        <begin position="849"/>
        <end position="869"/>
    </location>
</feature>
<protein>
    <recommendedName>
        <fullName evidence="9 10">A-type ATP synthase subunit I</fullName>
    </recommendedName>
</protein>
<evidence type="ECO:0000256" key="4">
    <source>
        <dbReference type="ARBA" id="ARBA00022692"/>
    </source>
</evidence>
<keyword evidence="7 10" id="KW-0472">Membrane</keyword>
<dbReference type="PANTHER" id="PTHR11629:SF63">
    <property type="entry name" value="V-TYPE PROTON ATPASE SUBUNIT A"/>
    <property type="match status" value="1"/>
</dbReference>
<feature type="transmembrane region" description="Helical" evidence="10">
    <location>
        <begin position="768"/>
        <end position="790"/>
    </location>
</feature>
<keyword evidence="4 10" id="KW-0812">Transmembrane</keyword>
<feature type="transmembrane region" description="Helical" evidence="10">
    <location>
        <begin position="735"/>
        <end position="756"/>
    </location>
</feature>
<dbReference type="EMBL" id="CP062310">
    <property type="protein sequence ID" value="QOJ78300.1"/>
    <property type="molecule type" value="Genomic_DNA"/>
</dbReference>
<evidence type="ECO:0000256" key="2">
    <source>
        <dbReference type="ARBA" id="ARBA00009904"/>
    </source>
</evidence>
<feature type="transmembrane region" description="Helical" evidence="10">
    <location>
        <begin position="810"/>
        <end position="828"/>
    </location>
</feature>
<evidence type="ECO:0000256" key="10">
    <source>
        <dbReference type="RuleBase" id="RU361189"/>
    </source>
</evidence>
<comment type="similarity">
    <text evidence="2 10">Belongs to the V-ATPase 116 kDa subunit family.</text>
</comment>
<dbReference type="RefSeq" id="WP_192818272.1">
    <property type="nucleotide sequence ID" value="NZ_CP062310.1"/>
</dbReference>
<evidence type="ECO:0000256" key="1">
    <source>
        <dbReference type="ARBA" id="ARBA00004141"/>
    </source>
</evidence>
<dbReference type="GeneID" id="59149412"/>
<dbReference type="InParanoid" id="A0A7L9FES2"/>
<evidence type="ECO:0000313" key="11">
    <source>
        <dbReference type="EMBL" id="QOJ78300.1"/>
    </source>
</evidence>
<evidence type="ECO:0000256" key="5">
    <source>
        <dbReference type="ARBA" id="ARBA00022989"/>
    </source>
</evidence>
<dbReference type="GO" id="GO:0016471">
    <property type="term" value="C:vacuolar proton-transporting V-type ATPase complex"/>
    <property type="evidence" value="ECO:0007669"/>
    <property type="project" value="TreeGrafter"/>
</dbReference>
<evidence type="ECO:0000313" key="12">
    <source>
        <dbReference type="Proteomes" id="UP000594121"/>
    </source>
</evidence>
<name>A0A7L9FES2_9CREN</name>
<evidence type="ECO:0000256" key="7">
    <source>
        <dbReference type="ARBA" id="ARBA00023136"/>
    </source>
</evidence>
<comment type="function">
    <text evidence="8">Component of the A-type ATP synthase that produces ATP from ADP in the presence of a proton gradient across the membrane.</text>
</comment>
<dbReference type="AlphaFoldDB" id="A0A7L9FES2"/>
<keyword evidence="6 10" id="KW-0406">Ion transport</keyword>
<dbReference type="GO" id="GO:0051117">
    <property type="term" value="F:ATPase binding"/>
    <property type="evidence" value="ECO:0007669"/>
    <property type="project" value="TreeGrafter"/>
</dbReference>
<evidence type="ECO:0000256" key="8">
    <source>
        <dbReference type="ARBA" id="ARBA00059506"/>
    </source>
</evidence>
<dbReference type="PANTHER" id="PTHR11629">
    <property type="entry name" value="VACUOLAR PROTON ATPASES"/>
    <property type="match status" value="1"/>
</dbReference>
<evidence type="ECO:0000256" key="6">
    <source>
        <dbReference type="ARBA" id="ARBA00023065"/>
    </source>
</evidence>
<dbReference type="GO" id="GO:0007035">
    <property type="term" value="P:vacuolar acidification"/>
    <property type="evidence" value="ECO:0007669"/>
    <property type="project" value="TreeGrafter"/>
</dbReference>
<dbReference type="InterPro" id="IPR002490">
    <property type="entry name" value="V-ATPase_116kDa_su"/>
</dbReference>
<organism evidence="11 12">
    <name type="scientific">Infirmifilum lucidum</name>
    <dbReference type="NCBI Taxonomy" id="2776706"/>
    <lineage>
        <taxon>Archaea</taxon>
        <taxon>Thermoproteota</taxon>
        <taxon>Thermoprotei</taxon>
        <taxon>Thermofilales</taxon>
        <taxon>Thermofilaceae</taxon>
        <taxon>Infirmifilum</taxon>
    </lineage>
</organism>